<protein>
    <submittedName>
        <fullName evidence="1">Putative toxin-antitoxin system, antitoxin component, ribbon-helix-helix domain protein</fullName>
    </submittedName>
</protein>
<proteinExistence type="predicted"/>
<dbReference type="GeneID" id="77135362"/>
<dbReference type="STRING" id="847.BRW83_1498"/>
<evidence type="ECO:0000313" key="1">
    <source>
        <dbReference type="EMBL" id="EEO29701.1"/>
    </source>
</evidence>
<dbReference type="OrthoDB" id="5684171at2"/>
<dbReference type="EMBL" id="GG658170">
    <property type="protein sequence ID" value="EEO29701.1"/>
    <property type="molecule type" value="Genomic_DNA"/>
</dbReference>
<accession>C3X925</accession>
<keyword evidence="2" id="KW-1185">Reference proteome</keyword>
<dbReference type="RefSeq" id="WP_005880378.1">
    <property type="nucleotide sequence ID" value="NZ_CP019430.1"/>
</dbReference>
<reference evidence="1 2" key="1">
    <citation type="submission" date="2009-02" db="EMBL/GenBank/DDBJ databases">
        <title>The Genome Sequence of Oxalobacter formigenes OXCC13.</title>
        <authorList>
            <consortium name="The Broad Institute Genome Sequencing Platform"/>
            <person name="Ward D."/>
            <person name="Young S.K."/>
            <person name="Kodira C.D."/>
            <person name="Zeng Q."/>
            <person name="Koehrsen M."/>
            <person name="Alvarado L."/>
            <person name="Berlin A."/>
            <person name="Borenstein D."/>
            <person name="Chen Z."/>
            <person name="Engels R."/>
            <person name="Freedman E."/>
            <person name="Gellesch M."/>
            <person name="Goldberg J."/>
            <person name="Griggs A."/>
            <person name="Gujja S."/>
            <person name="Heiman D."/>
            <person name="Hepburn T."/>
            <person name="Howarth C."/>
            <person name="Jen D."/>
            <person name="Larson L."/>
            <person name="Lewis B."/>
            <person name="Mehta T."/>
            <person name="Park D."/>
            <person name="Pearson M."/>
            <person name="Roberts A."/>
            <person name="Saif S."/>
            <person name="Shea T."/>
            <person name="Shenoy N."/>
            <person name="Sisk P."/>
            <person name="Stolte C."/>
            <person name="Sykes S."/>
            <person name="Walk T."/>
            <person name="White J."/>
            <person name="Yandava C."/>
            <person name="Allison M.J."/>
            <person name="Lander E."/>
            <person name="Nusbaum C."/>
            <person name="Galagan J."/>
            <person name="Birren B."/>
        </authorList>
    </citation>
    <scope>NUCLEOTIDE SEQUENCE [LARGE SCALE GENOMIC DNA]</scope>
    <source>
        <strain evidence="1 2">OXCC13</strain>
    </source>
</reference>
<dbReference type="HOGENOM" id="CLU_156499_0_0_4"/>
<dbReference type="AlphaFoldDB" id="C3X925"/>
<name>C3X925_OXAFO</name>
<gene>
    <name evidence="1" type="ORF">OFBG_00729</name>
</gene>
<dbReference type="Proteomes" id="UP000005089">
    <property type="component" value="Unassembled WGS sequence"/>
</dbReference>
<organism evidence="1 2">
    <name type="scientific">Oxalobacter formigenes OXCC13</name>
    <dbReference type="NCBI Taxonomy" id="556269"/>
    <lineage>
        <taxon>Bacteria</taxon>
        <taxon>Pseudomonadati</taxon>
        <taxon>Pseudomonadota</taxon>
        <taxon>Betaproteobacteria</taxon>
        <taxon>Burkholderiales</taxon>
        <taxon>Oxalobacteraceae</taxon>
        <taxon>Oxalobacter</taxon>
    </lineage>
</organism>
<sequence length="106" mass="12229">MSTKKQIKRSCETWEDGHLGRDLNHAVRVGKEEEHKIEDALGLKMISIRLPEDLIQAYKDIAEFRGISGYQPLMRDALKRFAESEMKIIMNELAEEKRKKTSVKAA</sequence>
<evidence type="ECO:0000313" key="2">
    <source>
        <dbReference type="Proteomes" id="UP000005089"/>
    </source>
</evidence>
<dbReference type="eggNOG" id="ENOG503328J">
    <property type="taxonomic scope" value="Bacteria"/>
</dbReference>